<dbReference type="AlphaFoldDB" id="A0A0S2K4E0"/>
<name>A0A0S2K4E0_9GAMM</name>
<evidence type="ECO:0000313" key="4">
    <source>
        <dbReference type="Proteomes" id="UP000061457"/>
    </source>
</evidence>
<dbReference type="Pfam" id="PF01381">
    <property type="entry name" value="HTH_3"/>
    <property type="match status" value="1"/>
</dbReference>
<sequence length="152" mass="17243">MVLKQLRVSRHLTQEQLAEMSGLNVRTIQRIESGHNASLESLKCLASVLEVNVDTLQQTRLDMKTQKELWQAAPLWVRLWFALNYLNLTPSKRATVRALFTCHISGYVFCVLGLISQPALAGGIIMLGVGYFFNFCLWLGNKYSIWSDAEHT</sequence>
<organism evidence="3 4">
    <name type="scientific">Pseudoalteromonas phenolica</name>
    <dbReference type="NCBI Taxonomy" id="161398"/>
    <lineage>
        <taxon>Bacteria</taxon>
        <taxon>Pseudomonadati</taxon>
        <taxon>Pseudomonadota</taxon>
        <taxon>Gammaproteobacteria</taxon>
        <taxon>Alteromonadales</taxon>
        <taxon>Pseudoalteromonadaceae</taxon>
        <taxon>Pseudoalteromonas</taxon>
    </lineage>
</organism>
<evidence type="ECO:0000313" key="3">
    <source>
        <dbReference type="EMBL" id="ALO42933.1"/>
    </source>
</evidence>
<dbReference type="EMBL" id="CP013187">
    <property type="protein sequence ID" value="ALO42933.1"/>
    <property type="molecule type" value="Genomic_DNA"/>
</dbReference>
<dbReference type="InterPro" id="IPR001387">
    <property type="entry name" value="Cro/C1-type_HTH"/>
</dbReference>
<dbReference type="KEGG" id="pphe:PP2015_2441"/>
<feature type="transmembrane region" description="Helical" evidence="1">
    <location>
        <begin position="121"/>
        <end position="140"/>
    </location>
</feature>
<keyword evidence="1" id="KW-0812">Transmembrane</keyword>
<protein>
    <recommendedName>
        <fullName evidence="2">HTH cro/C1-type domain-containing protein</fullName>
    </recommendedName>
</protein>
<dbReference type="SUPFAM" id="SSF47413">
    <property type="entry name" value="lambda repressor-like DNA-binding domains"/>
    <property type="match status" value="1"/>
</dbReference>
<gene>
    <name evidence="3" type="ORF">PP2015_2441</name>
</gene>
<keyword evidence="1" id="KW-0472">Membrane</keyword>
<dbReference type="Proteomes" id="UP000061457">
    <property type="component" value="Chromosome I"/>
</dbReference>
<dbReference type="CDD" id="cd00093">
    <property type="entry name" value="HTH_XRE"/>
    <property type="match status" value="1"/>
</dbReference>
<evidence type="ECO:0000256" key="1">
    <source>
        <dbReference type="SAM" id="Phobius"/>
    </source>
</evidence>
<proteinExistence type="predicted"/>
<dbReference type="PATRIC" id="fig|161398.10.peg.2495"/>
<dbReference type="GO" id="GO:0003677">
    <property type="term" value="F:DNA binding"/>
    <property type="evidence" value="ECO:0007669"/>
    <property type="project" value="InterPro"/>
</dbReference>
<dbReference type="SMART" id="SM00530">
    <property type="entry name" value="HTH_XRE"/>
    <property type="match status" value="1"/>
</dbReference>
<dbReference type="OrthoDB" id="21915at2"/>
<dbReference type="Gene3D" id="1.10.260.40">
    <property type="entry name" value="lambda repressor-like DNA-binding domains"/>
    <property type="match status" value="1"/>
</dbReference>
<feature type="transmembrane region" description="Helical" evidence="1">
    <location>
        <begin position="98"/>
        <end position="115"/>
    </location>
</feature>
<dbReference type="PROSITE" id="PS50943">
    <property type="entry name" value="HTH_CROC1"/>
    <property type="match status" value="1"/>
</dbReference>
<keyword evidence="4" id="KW-1185">Reference proteome</keyword>
<evidence type="ECO:0000259" key="2">
    <source>
        <dbReference type="PROSITE" id="PS50943"/>
    </source>
</evidence>
<reference evidence="3 4" key="1">
    <citation type="submission" date="2015-11" db="EMBL/GenBank/DDBJ databases">
        <authorList>
            <person name="Zhang Y."/>
            <person name="Guo Z."/>
        </authorList>
    </citation>
    <scope>NUCLEOTIDE SEQUENCE [LARGE SCALE GENOMIC DNA]</scope>
    <source>
        <strain evidence="3 4">KCTC 12086</strain>
    </source>
</reference>
<accession>A0A0S2K4E0</accession>
<dbReference type="InterPro" id="IPR010982">
    <property type="entry name" value="Lambda_DNA-bd_dom_sf"/>
</dbReference>
<keyword evidence="1" id="KW-1133">Transmembrane helix</keyword>
<dbReference type="STRING" id="161398.PP2015_2441"/>
<feature type="domain" description="HTH cro/C1-type" evidence="2">
    <location>
        <begin position="3"/>
        <end position="56"/>
    </location>
</feature>
<dbReference type="RefSeq" id="WP_058030632.1">
    <property type="nucleotide sequence ID" value="NZ_CP013187.1"/>
</dbReference>